<keyword evidence="5" id="KW-0190">Covalent protein-DNA linkage</keyword>
<dbReference type="GO" id="GO:0106300">
    <property type="term" value="P:protein-DNA covalent cross-linking repair"/>
    <property type="evidence" value="ECO:0007669"/>
    <property type="project" value="InterPro"/>
</dbReference>
<dbReference type="PANTHER" id="PTHR13604:SF0">
    <property type="entry name" value="ABASIC SITE PROCESSING PROTEIN HMCES"/>
    <property type="match status" value="1"/>
</dbReference>
<dbReference type="GO" id="GO:0016829">
    <property type="term" value="F:lyase activity"/>
    <property type="evidence" value="ECO:0007669"/>
    <property type="project" value="UniProtKB-KW"/>
</dbReference>
<keyword evidence="7" id="KW-0456">Lyase</keyword>
<dbReference type="GO" id="GO:0006508">
    <property type="term" value="P:proteolysis"/>
    <property type="evidence" value="ECO:0007669"/>
    <property type="project" value="UniProtKB-KW"/>
</dbReference>
<dbReference type="Gene3D" id="3.90.1680.10">
    <property type="entry name" value="SOS response associated peptidase-like"/>
    <property type="match status" value="1"/>
</dbReference>
<dbReference type="Proteomes" id="UP000608154">
    <property type="component" value="Unassembled WGS sequence"/>
</dbReference>
<dbReference type="InterPro" id="IPR003738">
    <property type="entry name" value="SRAP"/>
</dbReference>
<evidence type="ECO:0000313" key="9">
    <source>
        <dbReference type="EMBL" id="GGC04976.1"/>
    </source>
</evidence>
<dbReference type="GO" id="GO:0003697">
    <property type="term" value="F:single-stranded DNA binding"/>
    <property type="evidence" value="ECO:0007669"/>
    <property type="project" value="InterPro"/>
</dbReference>
<reference evidence="9" key="2">
    <citation type="submission" date="2020-09" db="EMBL/GenBank/DDBJ databases">
        <authorList>
            <person name="Sun Q."/>
            <person name="Zhou Y."/>
        </authorList>
    </citation>
    <scope>NUCLEOTIDE SEQUENCE</scope>
    <source>
        <strain evidence="9">CGMCC 1.15095</strain>
    </source>
</reference>
<protein>
    <recommendedName>
        <fullName evidence="8">Abasic site processing protein</fullName>
        <ecNumber evidence="8">3.4.-.-</ecNumber>
    </recommendedName>
</protein>
<dbReference type="Pfam" id="PF02586">
    <property type="entry name" value="SRAP"/>
    <property type="match status" value="1"/>
</dbReference>
<proteinExistence type="inferred from homology"/>
<dbReference type="GO" id="GO:0008233">
    <property type="term" value="F:peptidase activity"/>
    <property type="evidence" value="ECO:0007669"/>
    <property type="project" value="UniProtKB-KW"/>
</dbReference>
<reference evidence="9" key="1">
    <citation type="journal article" date="2014" name="Int. J. Syst. Evol. Microbiol.">
        <title>Complete genome sequence of Corynebacterium casei LMG S-19264T (=DSM 44701T), isolated from a smear-ripened cheese.</title>
        <authorList>
            <consortium name="US DOE Joint Genome Institute (JGI-PGF)"/>
            <person name="Walter F."/>
            <person name="Albersmeier A."/>
            <person name="Kalinowski J."/>
            <person name="Ruckert C."/>
        </authorList>
    </citation>
    <scope>NUCLEOTIDE SEQUENCE</scope>
    <source>
        <strain evidence="9">CGMCC 1.15095</strain>
    </source>
</reference>
<keyword evidence="6" id="KW-0238">DNA-binding</keyword>
<evidence type="ECO:0000256" key="8">
    <source>
        <dbReference type="RuleBase" id="RU364100"/>
    </source>
</evidence>
<dbReference type="InterPro" id="IPR036590">
    <property type="entry name" value="SRAP-like"/>
</dbReference>
<evidence type="ECO:0000313" key="10">
    <source>
        <dbReference type="Proteomes" id="UP000608154"/>
    </source>
</evidence>
<dbReference type="SUPFAM" id="SSF143081">
    <property type="entry name" value="BB1717-like"/>
    <property type="match status" value="1"/>
</dbReference>
<comment type="caution">
    <text evidence="9">The sequence shown here is derived from an EMBL/GenBank/DDBJ whole genome shotgun (WGS) entry which is preliminary data.</text>
</comment>
<evidence type="ECO:0000256" key="2">
    <source>
        <dbReference type="ARBA" id="ARBA00022670"/>
    </source>
</evidence>
<sequence length="220" mass="23881">MRAPAPGCYPGLRDKRSTGRICNLYRLTSPAEAVGALFRAEVAGGINHASQIYPGYKGLVLAGGAVRAMTWGFPLAVIGRGGVRGRPRPVNNARSDRLASPFWKSSFEHRRCLIPLSAFAEAQGPKGCKTRTWISLPGEPLFACAGLWRESEEWGPVYAMVMTDAALATAQVHERMPVIVPPQAHGQWMRGSSAEALALCEPWTRAVTIDRTDEPWAGRA</sequence>
<keyword evidence="4 8" id="KW-0378">Hydrolase</keyword>
<accession>A0A916X600</accession>
<evidence type="ECO:0000256" key="5">
    <source>
        <dbReference type="ARBA" id="ARBA00023124"/>
    </source>
</evidence>
<evidence type="ECO:0000256" key="3">
    <source>
        <dbReference type="ARBA" id="ARBA00022763"/>
    </source>
</evidence>
<gene>
    <name evidence="9" type="ORF">GCM10011494_24410</name>
</gene>
<evidence type="ECO:0000256" key="7">
    <source>
        <dbReference type="ARBA" id="ARBA00023239"/>
    </source>
</evidence>
<name>A0A916X600_9SPHN</name>
<keyword evidence="10" id="KW-1185">Reference proteome</keyword>
<keyword evidence="3" id="KW-0227">DNA damage</keyword>
<dbReference type="RefSeq" id="WP_229736349.1">
    <property type="nucleotide sequence ID" value="NZ_BMHK01000015.1"/>
</dbReference>
<keyword evidence="2 8" id="KW-0645">Protease</keyword>
<dbReference type="PANTHER" id="PTHR13604">
    <property type="entry name" value="DC12-RELATED"/>
    <property type="match status" value="1"/>
</dbReference>
<comment type="similarity">
    <text evidence="1 8">Belongs to the SOS response-associated peptidase family.</text>
</comment>
<evidence type="ECO:0000256" key="4">
    <source>
        <dbReference type="ARBA" id="ARBA00022801"/>
    </source>
</evidence>
<evidence type="ECO:0000256" key="1">
    <source>
        <dbReference type="ARBA" id="ARBA00008136"/>
    </source>
</evidence>
<organism evidence="9 10">
    <name type="scientific">Novosphingobium endophyticum</name>
    <dbReference type="NCBI Taxonomy" id="1955250"/>
    <lineage>
        <taxon>Bacteria</taxon>
        <taxon>Pseudomonadati</taxon>
        <taxon>Pseudomonadota</taxon>
        <taxon>Alphaproteobacteria</taxon>
        <taxon>Sphingomonadales</taxon>
        <taxon>Sphingomonadaceae</taxon>
        <taxon>Novosphingobium</taxon>
    </lineage>
</organism>
<evidence type="ECO:0000256" key="6">
    <source>
        <dbReference type="ARBA" id="ARBA00023125"/>
    </source>
</evidence>
<dbReference type="EMBL" id="BMHK01000015">
    <property type="protein sequence ID" value="GGC04976.1"/>
    <property type="molecule type" value="Genomic_DNA"/>
</dbReference>
<dbReference type="EC" id="3.4.-.-" evidence="8"/>
<dbReference type="AlphaFoldDB" id="A0A916X600"/>